<feature type="domain" description="RanBP2-type" evidence="13">
    <location>
        <begin position="303"/>
        <end position="332"/>
    </location>
</feature>
<evidence type="ECO:0000313" key="14">
    <source>
        <dbReference type="EMBL" id="CAL4976762.1"/>
    </source>
</evidence>
<keyword evidence="10 12" id="KW-0472">Membrane</keyword>
<evidence type="ECO:0000256" key="11">
    <source>
        <dbReference type="PROSITE-ProRule" id="PRU00322"/>
    </source>
</evidence>
<proteinExistence type="inferred from homology"/>
<dbReference type="SUPFAM" id="SSF90209">
    <property type="entry name" value="Ran binding protein zinc finger-like"/>
    <property type="match status" value="1"/>
</dbReference>
<evidence type="ECO:0000256" key="2">
    <source>
        <dbReference type="ARBA" id="ARBA00009045"/>
    </source>
</evidence>
<dbReference type="GO" id="GO:0008233">
    <property type="term" value="F:peptidase activity"/>
    <property type="evidence" value="ECO:0007669"/>
    <property type="project" value="UniProtKB-KW"/>
</dbReference>
<dbReference type="Proteomes" id="UP001497457">
    <property type="component" value="Chromosome 20rd"/>
</dbReference>
<comment type="similarity">
    <text evidence="2">Belongs to the peptidase S54 family.</text>
</comment>
<keyword evidence="9 12" id="KW-1133">Transmembrane helix</keyword>
<keyword evidence="7" id="KW-0378">Hydrolase</keyword>
<evidence type="ECO:0000256" key="6">
    <source>
        <dbReference type="ARBA" id="ARBA00022771"/>
    </source>
</evidence>
<keyword evidence="15" id="KW-1185">Reference proteome</keyword>
<keyword evidence="3" id="KW-0645">Protease</keyword>
<dbReference type="PANTHER" id="PTHR43066:SF1">
    <property type="entry name" value="RHOMBOID PROTEIN 2"/>
    <property type="match status" value="1"/>
</dbReference>
<evidence type="ECO:0000256" key="3">
    <source>
        <dbReference type="ARBA" id="ARBA00022670"/>
    </source>
</evidence>
<evidence type="ECO:0000256" key="9">
    <source>
        <dbReference type="ARBA" id="ARBA00022989"/>
    </source>
</evidence>
<dbReference type="AlphaFoldDB" id="A0ABC9ADG6"/>
<dbReference type="SUPFAM" id="SSF144091">
    <property type="entry name" value="Rhomboid-like"/>
    <property type="match status" value="1"/>
</dbReference>
<evidence type="ECO:0000256" key="4">
    <source>
        <dbReference type="ARBA" id="ARBA00022692"/>
    </source>
</evidence>
<dbReference type="PROSITE" id="PS50199">
    <property type="entry name" value="ZF_RANBP2_2"/>
    <property type="match status" value="1"/>
</dbReference>
<keyword evidence="4 12" id="KW-0812">Transmembrane</keyword>
<dbReference type="EMBL" id="OZ075130">
    <property type="protein sequence ID" value="CAL4976762.1"/>
    <property type="molecule type" value="Genomic_DNA"/>
</dbReference>
<keyword evidence="6 11" id="KW-0863">Zinc-finger</keyword>
<gene>
    <name evidence="14" type="ORF">URODEC1_LOCUS53788</name>
</gene>
<evidence type="ECO:0000259" key="13">
    <source>
        <dbReference type="PROSITE" id="PS50199"/>
    </source>
</evidence>
<evidence type="ECO:0000313" key="15">
    <source>
        <dbReference type="Proteomes" id="UP001497457"/>
    </source>
</evidence>
<reference evidence="14" key="1">
    <citation type="submission" date="2024-10" db="EMBL/GenBank/DDBJ databases">
        <authorList>
            <person name="Ryan C."/>
        </authorList>
    </citation>
    <scope>NUCLEOTIDE SEQUENCE [LARGE SCALE GENOMIC DNA]</scope>
</reference>
<dbReference type="GO" id="GO:0006508">
    <property type="term" value="P:proteolysis"/>
    <property type="evidence" value="ECO:0007669"/>
    <property type="project" value="UniProtKB-KW"/>
</dbReference>
<name>A0ABC9ADG6_9POAL</name>
<evidence type="ECO:0000256" key="1">
    <source>
        <dbReference type="ARBA" id="ARBA00004141"/>
    </source>
</evidence>
<evidence type="ECO:0000256" key="10">
    <source>
        <dbReference type="ARBA" id="ARBA00023136"/>
    </source>
</evidence>
<feature type="transmembrane region" description="Helical" evidence="12">
    <location>
        <begin position="180"/>
        <end position="203"/>
    </location>
</feature>
<feature type="transmembrane region" description="Helical" evidence="12">
    <location>
        <begin position="224"/>
        <end position="244"/>
    </location>
</feature>
<dbReference type="InterPro" id="IPR036443">
    <property type="entry name" value="Znf_RanBP2_sf"/>
</dbReference>
<comment type="subcellular location">
    <subcellularLocation>
        <location evidence="1">Membrane</location>
        <topology evidence="1">Multi-pass membrane protein</topology>
    </subcellularLocation>
</comment>
<accession>A0ABC9ADG6</accession>
<keyword evidence="5" id="KW-0479">Metal-binding</keyword>
<organism evidence="14 15">
    <name type="scientific">Urochloa decumbens</name>
    <dbReference type="NCBI Taxonomy" id="240449"/>
    <lineage>
        <taxon>Eukaryota</taxon>
        <taxon>Viridiplantae</taxon>
        <taxon>Streptophyta</taxon>
        <taxon>Embryophyta</taxon>
        <taxon>Tracheophyta</taxon>
        <taxon>Spermatophyta</taxon>
        <taxon>Magnoliopsida</taxon>
        <taxon>Liliopsida</taxon>
        <taxon>Poales</taxon>
        <taxon>Poaceae</taxon>
        <taxon>PACMAD clade</taxon>
        <taxon>Panicoideae</taxon>
        <taxon>Panicodae</taxon>
        <taxon>Paniceae</taxon>
        <taxon>Melinidinae</taxon>
        <taxon>Urochloa</taxon>
    </lineage>
</organism>
<dbReference type="GO" id="GO:0016020">
    <property type="term" value="C:membrane"/>
    <property type="evidence" value="ECO:0007669"/>
    <property type="project" value="UniProtKB-SubCell"/>
</dbReference>
<dbReference type="GO" id="GO:0008270">
    <property type="term" value="F:zinc ion binding"/>
    <property type="evidence" value="ECO:0007669"/>
    <property type="project" value="UniProtKB-KW"/>
</dbReference>
<dbReference type="PANTHER" id="PTHR43066">
    <property type="entry name" value="RHOMBOID-RELATED PROTEIN"/>
    <property type="match status" value="1"/>
</dbReference>
<feature type="transmembrane region" description="Helical" evidence="12">
    <location>
        <begin position="143"/>
        <end position="168"/>
    </location>
</feature>
<dbReference type="PROSITE" id="PS01358">
    <property type="entry name" value="ZF_RANBP2_1"/>
    <property type="match status" value="1"/>
</dbReference>
<dbReference type="Gene3D" id="1.20.1540.10">
    <property type="entry name" value="Rhomboid-like"/>
    <property type="match status" value="1"/>
</dbReference>
<dbReference type="InterPro" id="IPR022764">
    <property type="entry name" value="Peptidase_S54_rhomboid_dom"/>
</dbReference>
<feature type="transmembrane region" description="Helical" evidence="12">
    <location>
        <begin position="256"/>
        <end position="275"/>
    </location>
</feature>
<keyword evidence="8" id="KW-0862">Zinc</keyword>
<dbReference type="Pfam" id="PF01694">
    <property type="entry name" value="Rhomboid"/>
    <property type="match status" value="1"/>
</dbReference>
<dbReference type="InterPro" id="IPR001876">
    <property type="entry name" value="Znf_RanBP2"/>
</dbReference>
<evidence type="ECO:0000256" key="7">
    <source>
        <dbReference type="ARBA" id="ARBA00022801"/>
    </source>
</evidence>
<evidence type="ECO:0000256" key="8">
    <source>
        <dbReference type="ARBA" id="ARBA00022833"/>
    </source>
</evidence>
<evidence type="ECO:0000256" key="5">
    <source>
        <dbReference type="ARBA" id="ARBA00022723"/>
    </source>
</evidence>
<evidence type="ECO:0000256" key="12">
    <source>
        <dbReference type="SAM" id="Phobius"/>
    </source>
</evidence>
<protein>
    <recommendedName>
        <fullName evidence="13">RanBP2-type domain-containing protein</fullName>
    </recommendedName>
</protein>
<sequence length="364" mass="40627">MGSGMSSLRRSAASEIMGSGVSILRQRLRRFVSEYNLVKGMMPLLGLQVVFEYGRPGSDRPPVTAALLATNVLIFFRPGPLHRILPRTCDIAFNYQLFVKFMLFENFFLSPFYHGSEAHLFCNMTSLLWTGVMLERSMGSVQFASMVATLLGLSQGIAVLLSQCFSLLGDSTAYYDHHCIGFSGVLYGMITVLTGQSNYFVWLQGIDILAKYAVWADMFITQALCANVSFLGHLGGILAGQVYLWLKHLFKGRDPLTLLISVCAGIVTSQVRFALKLLRSVLRQGYITGRGMVVCHSSARECPQGLWRCSTCTNYNSLATDICEMCSTMREDCAFLLGQHHQAWCNGELSVEEIHCRRLDRLDR</sequence>
<dbReference type="InterPro" id="IPR035952">
    <property type="entry name" value="Rhomboid-like_sf"/>
</dbReference>